<feature type="active site" evidence="19">
    <location>
        <position position="162"/>
    </location>
</feature>
<keyword evidence="22" id="KW-1185">Reference proteome</keyword>
<dbReference type="InterPro" id="IPR016169">
    <property type="entry name" value="FAD-bd_PCMH_sub2"/>
</dbReference>
<evidence type="ECO:0000256" key="14">
    <source>
        <dbReference type="ARBA" id="ARBA00023002"/>
    </source>
</evidence>
<keyword evidence="10 19" id="KW-0274">FAD</keyword>
<dbReference type="OrthoDB" id="9804753at2"/>
<comment type="cofactor">
    <cofactor evidence="1 19">
        <name>FAD</name>
        <dbReference type="ChEBI" id="CHEBI:57692"/>
    </cofactor>
</comment>
<evidence type="ECO:0000256" key="2">
    <source>
        <dbReference type="ARBA" id="ARBA00003921"/>
    </source>
</evidence>
<dbReference type="PANTHER" id="PTHR21071:SF4">
    <property type="entry name" value="UDP-N-ACETYLENOLPYRUVOYLGLUCOSAMINE REDUCTASE"/>
    <property type="match status" value="1"/>
</dbReference>
<accession>A0A2S7T7X1</accession>
<keyword evidence="12 19" id="KW-0133">Cell shape</keyword>
<keyword evidence="14 19" id="KW-0560">Oxidoreductase</keyword>
<name>A0A2S7T7X1_9FLAO</name>
<dbReference type="GO" id="GO:0071555">
    <property type="term" value="P:cell wall organization"/>
    <property type="evidence" value="ECO:0007669"/>
    <property type="project" value="UniProtKB-KW"/>
</dbReference>
<reference evidence="22" key="1">
    <citation type="submission" date="2016-11" db="EMBL/GenBank/DDBJ databases">
        <title>Trade-off between light-utilization and light-protection in marine flavobacteria.</title>
        <authorList>
            <person name="Kumagai Y."/>
            <person name="Yoshizawa S."/>
            <person name="Kogure K."/>
        </authorList>
    </citation>
    <scope>NUCLEOTIDE SEQUENCE [LARGE SCALE GENOMIC DNA]</scope>
    <source>
        <strain evidence="22">SG-18</strain>
    </source>
</reference>
<dbReference type="PROSITE" id="PS51387">
    <property type="entry name" value="FAD_PCMH"/>
    <property type="match status" value="1"/>
</dbReference>
<dbReference type="GO" id="GO:0008360">
    <property type="term" value="P:regulation of cell shape"/>
    <property type="evidence" value="ECO:0007669"/>
    <property type="project" value="UniProtKB-KW"/>
</dbReference>
<evidence type="ECO:0000256" key="8">
    <source>
        <dbReference type="ARBA" id="ARBA00022618"/>
    </source>
</evidence>
<evidence type="ECO:0000256" key="19">
    <source>
        <dbReference type="HAMAP-Rule" id="MF_00037"/>
    </source>
</evidence>
<organism evidence="21 22">
    <name type="scientific">Aureicoccus marinus</name>
    <dbReference type="NCBI Taxonomy" id="754435"/>
    <lineage>
        <taxon>Bacteria</taxon>
        <taxon>Pseudomonadati</taxon>
        <taxon>Bacteroidota</taxon>
        <taxon>Flavobacteriia</taxon>
        <taxon>Flavobacteriales</taxon>
        <taxon>Flavobacteriaceae</taxon>
        <taxon>Aureicoccus</taxon>
    </lineage>
</organism>
<dbReference type="PANTHER" id="PTHR21071">
    <property type="entry name" value="UDP-N-ACETYLENOLPYRUVOYLGLUCOSAMINE REDUCTASE"/>
    <property type="match status" value="1"/>
</dbReference>
<dbReference type="AlphaFoldDB" id="A0A2S7T7X1"/>
<evidence type="ECO:0000256" key="10">
    <source>
        <dbReference type="ARBA" id="ARBA00022827"/>
    </source>
</evidence>
<keyword evidence="13 19" id="KW-0573">Peptidoglycan synthesis</keyword>
<keyword evidence="7 19" id="KW-0963">Cytoplasm</keyword>
<comment type="subcellular location">
    <subcellularLocation>
        <location evidence="3 19">Cytoplasm</location>
    </subcellularLocation>
</comment>
<comment type="pathway">
    <text evidence="4 19">Cell wall biogenesis; peptidoglycan biosynthesis.</text>
</comment>
<dbReference type="GO" id="GO:0008762">
    <property type="term" value="F:UDP-N-acetylmuramate dehydrogenase activity"/>
    <property type="evidence" value="ECO:0007669"/>
    <property type="project" value="UniProtKB-UniRule"/>
</dbReference>
<keyword evidence="15 19" id="KW-0131">Cell cycle</keyword>
<dbReference type="InterPro" id="IPR016166">
    <property type="entry name" value="FAD-bd_PCMH"/>
</dbReference>
<gene>
    <name evidence="19" type="primary">murB</name>
    <name evidence="21" type="ORF">BST99_07570</name>
</gene>
<dbReference type="EC" id="1.3.1.98" evidence="5 19"/>
<evidence type="ECO:0000256" key="6">
    <source>
        <dbReference type="ARBA" id="ARBA00015188"/>
    </source>
</evidence>
<feature type="active site" description="Proton donor" evidence="19">
    <location>
        <position position="237"/>
    </location>
</feature>
<dbReference type="GO" id="GO:0005829">
    <property type="term" value="C:cytosol"/>
    <property type="evidence" value="ECO:0007669"/>
    <property type="project" value="TreeGrafter"/>
</dbReference>
<evidence type="ECO:0000313" key="22">
    <source>
        <dbReference type="Proteomes" id="UP000239366"/>
    </source>
</evidence>
<comment type="function">
    <text evidence="2 19">Cell wall formation.</text>
</comment>
<evidence type="ECO:0000256" key="18">
    <source>
        <dbReference type="ARBA" id="ARBA00048914"/>
    </source>
</evidence>
<dbReference type="InterPro" id="IPR003170">
    <property type="entry name" value="MurB"/>
</dbReference>
<evidence type="ECO:0000256" key="7">
    <source>
        <dbReference type="ARBA" id="ARBA00022490"/>
    </source>
</evidence>
<feature type="domain" description="FAD-binding PCMH-type" evidence="20">
    <location>
        <begin position="16"/>
        <end position="186"/>
    </location>
</feature>
<dbReference type="RefSeq" id="WP_105001255.1">
    <property type="nucleotide sequence ID" value="NZ_MQVX01000001.1"/>
</dbReference>
<dbReference type="Gene3D" id="3.30.465.10">
    <property type="match status" value="1"/>
</dbReference>
<dbReference type="Pfam" id="PF02873">
    <property type="entry name" value="MurB_C"/>
    <property type="match status" value="1"/>
</dbReference>
<evidence type="ECO:0000256" key="17">
    <source>
        <dbReference type="ARBA" id="ARBA00031026"/>
    </source>
</evidence>
<dbReference type="NCBIfam" id="TIGR00179">
    <property type="entry name" value="murB"/>
    <property type="match status" value="1"/>
</dbReference>
<evidence type="ECO:0000256" key="1">
    <source>
        <dbReference type="ARBA" id="ARBA00001974"/>
    </source>
</evidence>
<protein>
    <recommendedName>
        <fullName evidence="6 19">UDP-N-acetylenolpyruvoylglucosamine reductase</fullName>
        <ecNumber evidence="5 19">1.3.1.98</ecNumber>
    </recommendedName>
    <alternativeName>
        <fullName evidence="17 19">UDP-N-acetylmuramate dehydrogenase</fullName>
    </alternativeName>
</protein>
<dbReference type="GO" id="GO:0009252">
    <property type="term" value="P:peptidoglycan biosynthetic process"/>
    <property type="evidence" value="ECO:0007669"/>
    <property type="project" value="UniProtKB-UniRule"/>
</dbReference>
<feature type="active site" evidence="19">
    <location>
        <position position="333"/>
    </location>
</feature>
<evidence type="ECO:0000313" key="21">
    <source>
        <dbReference type="EMBL" id="PQJ15605.1"/>
    </source>
</evidence>
<comment type="caution">
    <text evidence="21">The sequence shown here is derived from an EMBL/GenBank/DDBJ whole genome shotgun (WGS) entry which is preliminary data.</text>
</comment>
<evidence type="ECO:0000256" key="5">
    <source>
        <dbReference type="ARBA" id="ARBA00012518"/>
    </source>
</evidence>
<dbReference type="Proteomes" id="UP000239366">
    <property type="component" value="Unassembled WGS sequence"/>
</dbReference>
<keyword evidence="8 19" id="KW-0132">Cell division</keyword>
<dbReference type="HAMAP" id="MF_00037">
    <property type="entry name" value="MurB"/>
    <property type="match status" value="1"/>
</dbReference>
<dbReference type="Pfam" id="PF01565">
    <property type="entry name" value="FAD_binding_4"/>
    <property type="match status" value="1"/>
</dbReference>
<evidence type="ECO:0000256" key="4">
    <source>
        <dbReference type="ARBA" id="ARBA00004752"/>
    </source>
</evidence>
<dbReference type="InterPro" id="IPR036635">
    <property type="entry name" value="MurB_C_sf"/>
</dbReference>
<comment type="similarity">
    <text evidence="19">Belongs to the MurB family.</text>
</comment>
<dbReference type="EMBL" id="MQVX01000001">
    <property type="protein sequence ID" value="PQJ15605.1"/>
    <property type="molecule type" value="Genomic_DNA"/>
</dbReference>
<evidence type="ECO:0000256" key="12">
    <source>
        <dbReference type="ARBA" id="ARBA00022960"/>
    </source>
</evidence>
<dbReference type="GO" id="GO:0051301">
    <property type="term" value="P:cell division"/>
    <property type="evidence" value="ECO:0007669"/>
    <property type="project" value="UniProtKB-KW"/>
</dbReference>
<keyword evidence="9 19" id="KW-0285">Flavoprotein</keyword>
<keyword evidence="16 19" id="KW-0961">Cell wall biogenesis/degradation</keyword>
<dbReference type="NCBIfam" id="NF000755">
    <property type="entry name" value="PRK00046.1"/>
    <property type="match status" value="1"/>
</dbReference>
<evidence type="ECO:0000256" key="11">
    <source>
        <dbReference type="ARBA" id="ARBA00022857"/>
    </source>
</evidence>
<dbReference type="InterPro" id="IPR036318">
    <property type="entry name" value="FAD-bd_PCMH-like_sf"/>
</dbReference>
<comment type="catalytic activity">
    <reaction evidence="18 19">
        <text>UDP-N-acetyl-alpha-D-muramate + NADP(+) = UDP-N-acetyl-3-O-(1-carboxyvinyl)-alpha-D-glucosamine + NADPH + H(+)</text>
        <dbReference type="Rhea" id="RHEA:12248"/>
        <dbReference type="ChEBI" id="CHEBI:15378"/>
        <dbReference type="ChEBI" id="CHEBI:57783"/>
        <dbReference type="ChEBI" id="CHEBI:58349"/>
        <dbReference type="ChEBI" id="CHEBI:68483"/>
        <dbReference type="ChEBI" id="CHEBI:70757"/>
        <dbReference type="EC" id="1.3.1.98"/>
    </reaction>
</comment>
<dbReference type="InterPro" id="IPR011601">
    <property type="entry name" value="MurB_C"/>
</dbReference>
<evidence type="ECO:0000256" key="15">
    <source>
        <dbReference type="ARBA" id="ARBA00023306"/>
    </source>
</evidence>
<dbReference type="Gene3D" id="3.30.43.10">
    <property type="entry name" value="Uridine Diphospho-n-acetylenolpyruvylglucosamine Reductase, domain 2"/>
    <property type="match status" value="1"/>
</dbReference>
<dbReference type="UniPathway" id="UPA00219"/>
<keyword evidence="11 19" id="KW-0521">NADP</keyword>
<evidence type="ECO:0000256" key="9">
    <source>
        <dbReference type="ARBA" id="ARBA00022630"/>
    </source>
</evidence>
<evidence type="ECO:0000259" key="20">
    <source>
        <dbReference type="PROSITE" id="PS51387"/>
    </source>
</evidence>
<dbReference type="SUPFAM" id="SSF56176">
    <property type="entry name" value="FAD-binding/transporter-associated domain-like"/>
    <property type="match status" value="1"/>
</dbReference>
<dbReference type="GO" id="GO:0071949">
    <property type="term" value="F:FAD binding"/>
    <property type="evidence" value="ECO:0007669"/>
    <property type="project" value="InterPro"/>
</dbReference>
<evidence type="ECO:0000256" key="3">
    <source>
        <dbReference type="ARBA" id="ARBA00004496"/>
    </source>
</evidence>
<dbReference type="SUPFAM" id="SSF56194">
    <property type="entry name" value="Uridine diphospho-N-Acetylenolpyruvylglucosamine reductase, MurB, C-terminal domain"/>
    <property type="match status" value="1"/>
</dbReference>
<sequence>MTIHENYSLKNYNTFGIDVKARFFAEVTGLMQLRKLLDLSVYPNRFVLGGGSNLLLIDDIDALVMHIALKGIHIFEEEEDYVIIKAMAGENWHELVLWCLEKDYGGIENLSLIPGNTGTAPIQNIGAYGVELKDVFVSCEAMDMESLELVELTKKDCQFGYRDSIFKGVAKGKYIITSVKLRLTKKAHIIRTDYGGVQDQLEQMGIKVPGIQEVSRAIIHIRQKKLPDPSLLGNSGSFFKNPVLEKSRLLPLQDKHPEMPVYEVSETLAKLPAGWLIDQCGLKGYRQGDAGVHERQALVLVNYGNASGQDVLQLARTVQDRVEKEFGIRLEPEVNILP</sequence>
<proteinExistence type="inferred from homology"/>
<evidence type="ECO:0000256" key="16">
    <source>
        <dbReference type="ARBA" id="ARBA00023316"/>
    </source>
</evidence>
<evidence type="ECO:0000256" key="13">
    <source>
        <dbReference type="ARBA" id="ARBA00022984"/>
    </source>
</evidence>
<dbReference type="Gene3D" id="3.90.78.10">
    <property type="entry name" value="UDP-N-acetylenolpyruvoylglucosamine reductase, C-terminal domain"/>
    <property type="match status" value="1"/>
</dbReference>
<dbReference type="InterPro" id="IPR006094">
    <property type="entry name" value="Oxid_FAD_bind_N"/>
</dbReference>
<dbReference type="InterPro" id="IPR016167">
    <property type="entry name" value="FAD-bd_PCMH_sub1"/>
</dbReference>